<dbReference type="Proteomes" id="UP000184292">
    <property type="component" value="Unassembled WGS sequence"/>
</dbReference>
<dbReference type="RefSeq" id="WP_170865605.1">
    <property type="nucleotide sequence ID" value="NZ_FQYO01000001.1"/>
</dbReference>
<keyword evidence="3" id="KW-0808">Transferase</keyword>
<evidence type="ECO:0000256" key="1">
    <source>
        <dbReference type="ARBA" id="ARBA00009199"/>
    </source>
</evidence>
<dbReference type="Pfam" id="PF01425">
    <property type="entry name" value="Amidase"/>
    <property type="match status" value="1"/>
</dbReference>
<dbReference type="InterPro" id="IPR020556">
    <property type="entry name" value="Amidase_CS"/>
</dbReference>
<dbReference type="SUPFAM" id="SSF75304">
    <property type="entry name" value="Amidase signature (AS) enzymes"/>
    <property type="match status" value="1"/>
</dbReference>
<protein>
    <submittedName>
        <fullName evidence="3">Aspartyl-tRNA(Asn)/glutamyl-tRNA(Gln) amidotransferase subunit A</fullName>
    </submittedName>
</protein>
<dbReference type="GO" id="GO:0016740">
    <property type="term" value="F:transferase activity"/>
    <property type="evidence" value="ECO:0007669"/>
    <property type="project" value="UniProtKB-KW"/>
</dbReference>
<dbReference type="PANTHER" id="PTHR11895">
    <property type="entry name" value="TRANSAMIDASE"/>
    <property type="match status" value="1"/>
</dbReference>
<dbReference type="EMBL" id="FQYO01000001">
    <property type="protein sequence ID" value="SHI43192.1"/>
    <property type="molecule type" value="Genomic_DNA"/>
</dbReference>
<name>A0A1M6B367_9RHOB</name>
<proteinExistence type="inferred from homology"/>
<dbReference type="Gene3D" id="3.90.1300.10">
    <property type="entry name" value="Amidase signature (AS) domain"/>
    <property type="match status" value="1"/>
</dbReference>
<feature type="domain" description="Amidase" evidence="2">
    <location>
        <begin position="20"/>
        <end position="414"/>
    </location>
</feature>
<evidence type="ECO:0000313" key="4">
    <source>
        <dbReference type="Proteomes" id="UP000184292"/>
    </source>
</evidence>
<dbReference type="STRING" id="1447782.SAMN05444417_0755"/>
<organism evidence="3 4">
    <name type="scientific">Wenxinia saemankumensis</name>
    <dbReference type="NCBI Taxonomy" id="1447782"/>
    <lineage>
        <taxon>Bacteria</taxon>
        <taxon>Pseudomonadati</taxon>
        <taxon>Pseudomonadota</taxon>
        <taxon>Alphaproteobacteria</taxon>
        <taxon>Rhodobacterales</taxon>
        <taxon>Roseobacteraceae</taxon>
        <taxon>Wenxinia</taxon>
    </lineage>
</organism>
<comment type="similarity">
    <text evidence="1">Belongs to the amidase family.</text>
</comment>
<evidence type="ECO:0000259" key="2">
    <source>
        <dbReference type="Pfam" id="PF01425"/>
    </source>
</evidence>
<dbReference type="InterPro" id="IPR036928">
    <property type="entry name" value="AS_sf"/>
</dbReference>
<dbReference type="InterPro" id="IPR023631">
    <property type="entry name" value="Amidase_dom"/>
</dbReference>
<dbReference type="PANTHER" id="PTHR11895:SF7">
    <property type="entry name" value="GLUTAMYL-TRNA(GLN) AMIDOTRANSFERASE SUBUNIT A, MITOCHONDRIAL"/>
    <property type="match status" value="1"/>
</dbReference>
<dbReference type="PROSITE" id="PS00571">
    <property type="entry name" value="AMIDASES"/>
    <property type="match status" value="1"/>
</dbReference>
<reference evidence="3 4" key="1">
    <citation type="submission" date="2016-11" db="EMBL/GenBank/DDBJ databases">
        <authorList>
            <person name="Jaros S."/>
            <person name="Januszkiewicz K."/>
            <person name="Wedrychowicz H."/>
        </authorList>
    </citation>
    <scope>NUCLEOTIDE SEQUENCE [LARGE SCALE GENOMIC DNA]</scope>
    <source>
        <strain evidence="3 4">DSM 100565</strain>
    </source>
</reference>
<sequence length="435" mass="44732">MSARGLLERYASGDDPCEEVERALAAVEEWEPRLNAFAHVARDSALAQAEESRRRWRDDTARPLEGVPVAIKDLIDVAGQPTGWGTKVEPPRPARADAPLVARLRAAGAVLIGKTNCLEYAYGVAHLEIGQTNNPHDPSRTAGGSSGGSAAAVGAGIVPLAVGTDTGGSIRIPAAHCGIVGLKPSYGLVPLEGVFPLSWTLDHAGPLAGDVADAALMLGVLAGQAMAASAPRAPRIGVLRAHWPAAAENRATAAAMDAALYRLGAAELVEVTIPELGGANAALLDLLLPEASVIHRDLHARNPGGYAPGTRSQIEAGFDLPATRYVDAMREAARVRAAVEAAFPRVDLLLSPAVPFPAPHEDPEIGDAGDSEMLASGFANLTGHPALTLPCGAVDGLPVGLQLAGPLGRDAALLAAAQVVERMLGRASDTVGTTD</sequence>
<keyword evidence="4" id="KW-1185">Reference proteome</keyword>
<gene>
    <name evidence="3" type="ORF">SAMN05444417_0755</name>
</gene>
<accession>A0A1M6B367</accession>
<evidence type="ECO:0000313" key="3">
    <source>
        <dbReference type="EMBL" id="SHI43192.1"/>
    </source>
</evidence>
<dbReference type="InterPro" id="IPR000120">
    <property type="entry name" value="Amidase"/>
</dbReference>
<dbReference type="AlphaFoldDB" id="A0A1M6B367"/>